<keyword evidence="1" id="KW-1133">Transmembrane helix</keyword>
<name>A0A0X3PQ72_SCHSO</name>
<protein>
    <submittedName>
        <fullName evidence="2">Uncharacterized protein</fullName>
    </submittedName>
</protein>
<dbReference type="EMBL" id="GEEE01009130">
    <property type="protein sequence ID" value="JAP54095.1"/>
    <property type="molecule type" value="Transcribed_RNA"/>
</dbReference>
<accession>A0A0X3PQ72</accession>
<keyword evidence="1" id="KW-0472">Membrane</keyword>
<gene>
    <name evidence="2" type="ORF">TR149316</name>
</gene>
<proteinExistence type="predicted"/>
<evidence type="ECO:0000256" key="1">
    <source>
        <dbReference type="SAM" id="Phobius"/>
    </source>
</evidence>
<evidence type="ECO:0000313" key="2">
    <source>
        <dbReference type="EMBL" id="JAP54095.1"/>
    </source>
</evidence>
<organism evidence="2">
    <name type="scientific">Schistocephalus solidus</name>
    <name type="common">Tapeworm</name>
    <dbReference type="NCBI Taxonomy" id="70667"/>
    <lineage>
        <taxon>Eukaryota</taxon>
        <taxon>Metazoa</taxon>
        <taxon>Spiralia</taxon>
        <taxon>Lophotrochozoa</taxon>
        <taxon>Platyhelminthes</taxon>
        <taxon>Cestoda</taxon>
        <taxon>Eucestoda</taxon>
        <taxon>Diphyllobothriidea</taxon>
        <taxon>Diphyllobothriidae</taxon>
        <taxon>Schistocephalus</taxon>
    </lineage>
</organism>
<feature type="transmembrane region" description="Helical" evidence="1">
    <location>
        <begin position="12"/>
        <end position="32"/>
    </location>
</feature>
<dbReference type="AlphaFoldDB" id="A0A0X3PQ72"/>
<reference evidence="2" key="1">
    <citation type="submission" date="2016-01" db="EMBL/GenBank/DDBJ databases">
        <title>Reference transcriptome for the parasite Schistocephalus solidus: insights into the molecular evolution of parasitism.</title>
        <authorList>
            <person name="Hebert F.O."/>
            <person name="Grambauer S."/>
            <person name="Barber I."/>
            <person name="Landry C.R."/>
            <person name="Aubin-Horth N."/>
        </authorList>
    </citation>
    <scope>NUCLEOTIDE SEQUENCE</scope>
</reference>
<keyword evidence="1" id="KW-0812">Transmembrane</keyword>
<sequence>MQTQLRSHKRNILVILSPAFGQLLGTALTPMWQVHGTVSVPPPPYLNRLCRYYVEPKRGLTLFPTRSIRTVPGFRESLTSNGTLKAVAHTPLVSMVNLPVS</sequence>